<feature type="compositionally biased region" description="Basic and acidic residues" evidence="7">
    <location>
        <begin position="305"/>
        <end position="320"/>
    </location>
</feature>
<dbReference type="AlphaFoldDB" id="A0A6P8III7"/>
<dbReference type="InterPro" id="IPR012923">
    <property type="entry name" value="Csm3"/>
</dbReference>
<dbReference type="KEGG" id="aten:116301434"/>
<evidence type="ECO:0000313" key="9">
    <source>
        <dbReference type="Proteomes" id="UP000515163"/>
    </source>
</evidence>
<evidence type="ECO:0000256" key="1">
    <source>
        <dbReference type="ARBA" id="ARBA00004123"/>
    </source>
</evidence>
<dbReference type="RefSeq" id="XP_031566353.1">
    <property type="nucleotide sequence ID" value="XM_031710493.1"/>
</dbReference>
<evidence type="ECO:0000256" key="4">
    <source>
        <dbReference type="ARBA" id="ARBA00023242"/>
    </source>
</evidence>
<evidence type="ECO:0000256" key="7">
    <source>
        <dbReference type="SAM" id="MobiDB-lite"/>
    </source>
</evidence>
<feature type="region of interest" description="Disordered" evidence="7">
    <location>
        <begin position="167"/>
        <end position="210"/>
    </location>
</feature>
<reference evidence="10" key="1">
    <citation type="submission" date="2025-08" db="UniProtKB">
        <authorList>
            <consortium name="RefSeq"/>
        </authorList>
    </citation>
    <scope>IDENTIFICATION</scope>
    <source>
        <tissue evidence="10">Tentacle</tissue>
    </source>
</reference>
<feature type="compositionally biased region" description="Basic and acidic residues" evidence="7">
    <location>
        <begin position="423"/>
        <end position="462"/>
    </location>
</feature>
<feature type="compositionally biased region" description="Polar residues" evidence="7">
    <location>
        <begin position="189"/>
        <end position="204"/>
    </location>
</feature>
<feature type="compositionally biased region" description="Polar residues" evidence="7">
    <location>
        <begin position="322"/>
        <end position="336"/>
    </location>
</feature>
<keyword evidence="3 6" id="KW-0227">DNA damage</keyword>
<feature type="region of interest" description="Disordered" evidence="7">
    <location>
        <begin position="35"/>
        <end position="73"/>
    </location>
</feature>
<dbReference type="OrthoDB" id="437078at2759"/>
<dbReference type="InParanoid" id="A0A6P8III7"/>
<dbReference type="GO" id="GO:0000076">
    <property type="term" value="P:DNA replication checkpoint signaling"/>
    <property type="evidence" value="ECO:0007669"/>
    <property type="project" value="UniProtKB-UniRule"/>
</dbReference>
<comment type="similarity">
    <text evidence="2 6">Belongs to the CSM3 family.</text>
</comment>
<dbReference type="GO" id="GO:0031298">
    <property type="term" value="C:replication fork protection complex"/>
    <property type="evidence" value="ECO:0007669"/>
    <property type="project" value="TreeGrafter"/>
</dbReference>
<feature type="compositionally biased region" description="Polar residues" evidence="7">
    <location>
        <begin position="465"/>
        <end position="474"/>
    </location>
</feature>
<evidence type="ECO:0000256" key="2">
    <source>
        <dbReference type="ARBA" id="ARBA00006075"/>
    </source>
</evidence>
<protein>
    <recommendedName>
        <fullName evidence="6">TIMELESS-interacting protein</fullName>
    </recommendedName>
</protein>
<dbReference type="GeneID" id="116301434"/>
<evidence type="ECO:0000256" key="5">
    <source>
        <dbReference type="ARBA" id="ARBA00023306"/>
    </source>
</evidence>
<feature type="region of interest" description="Disordered" evidence="7">
    <location>
        <begin position="423"/>
        <end position="474"/>
    </location>
</feature>
<dbReference type="PANTHER" id="PTHR13220">
    <property type="entry name" value="TIMELESS INTERACTING-RELATED"/>
    <property type="match status" value="1"/>
</dbReference>
<dbReference type="Proteomes" id="UP000515163">
    <property type="component" value="Unplaced"/>
</dbReference>
<dbReference type="GO" id="GO:0031297">
    <property type="term" value="P:replication fork processing"/>
    <property type="evidence" value="ECO:0007669"/>
    <property type="project" value="UniProtKB-UniRule"/>
</dbReference>
<feature type="domain" description="Chromosome segregation in meiosis protein 3" evidence="8">
    <location>
        <begin position="82"/>
        <end position="172"/>
    </location>
</feature>
<gene>
    <name evidence="10" type="primary">LOC116301434</name>
</gene>
<keyword evidence="5 6" id="KW-0131">Cell cycle</keyword>
<dbReference type="Pfam" id="PF07962">
    <property type="entry name" value="Swi3"/>
    <property type="match status" value="1"/>
</dbReference>
<accession>A0A6P8III7</accession>
<dbReference type="InterPro" id="IPR040038">
    <property type="entry name" value="TIPIN/Csm3/Swi3"/>
</dbReference>
<keyword evidence="4 6" id="KW-0539">Nucleus</keyword>
<evidence type="ECO:0000313" key="10">
    <source>
        <dbReference type="RefSeq" id="XP_031566353.1"/>
    </source>
</evidence>
<feature type="region of interest" description="Disordered" evidence="7">
    <location>
        <begin position="238"/>
        <end position="340"/>
    </location>
</feature>
<keyword evidence="9" id="KW-1185">Reference proteome</keyword>
<feature type="compositionally biased region" description="Low complexity" evidence="7">
    <location>
        <begin position="245"/>
        <end position="268"/>
    </location>
</feature>
<proteinExistence type="inferred from homology"/>
<evidence type="ECO:0000256" key="3">
    <source>
        <dbReference type="ARBA" id="ARBA00022763"/>
    </source>
</evidence>
<comment type="subcellular location">
    <subcellularLocation>
        <location evidence="1 6">Nucleus</location>
    </subcellularLocation>
</comment>
<dbReference type="GO" id="GO:0006974">
    <property type="term" value="P:DNA damage response"/>
    <property type="evidence" value="ECO:0007669"/>
    <property type="project" value="UniProtKB-KW"/>
</dbReference>
<dbReference type="GO" id="GO:0043111">
    <property type="term" value="P:replication fork arrest"/>
    <property type="evidence" value="ECO:0007669"/>
    <property type="project" value="TreeGrafter"/>
</dbReference>
<organism evidence="9 10">
    <name type="scientific">Actinia tenebrosa</name>
    <name type="common">Australian red waratah sea anemone</name>
    <dbReference type="NCBI Taxonomy" id="6105"/>
    <lineage>
        <taxon>Eukaryota</taxon>
        <taxon>Metazoa</taxon>
        <taxon>Cnidaria</taxon>
        <taxon>Anthozoa</taxon>
        <taxon>Hexacorallia</taxon>
        <taxon>Actiniaria</taxon>
        <taxon>Actiniidae</taxon>
        <taxon>Actinia</taxon>
    </lineage>
</organism>
<evidence type="ECO:0000256" key="6">
    <source>
        <dbReference type="RuleBase" id="RU366049"/>
    </source>
</evidence>
<dbReference type="GO" id="GO:0003677">
    <property type="term" value="F:DNA binding"/>
    <property type="evidence" value="ECO:0007669"/>
    <property type="project" value="TreeGrafter"/>
</dbReference>
<feature type="compositionally biased region" description="Basic and acidic residues" evidence="7">
    <location>
        <begin position="278"/>
        <end position="298"/>
    </location>
</feature>
<evidence type="ECO:0000259" key="8">
    <source>
        <dbReference type="Pfam" id="PF07962"/>
    </source>
</evidence>
<dbReference type="PANTHER" id="PTHR13220:SF11">
    <property type="entry name" value="TIMELESS-INTERACTING PROTEIN"/>
    <property type="match status" value="1"/>
</dbReference>
<name>A0A6P8III7_ACTTE</name>
<comment type="function">
    <text evidence="6">Plays an important role in the control of DNA replication and the maintenance of replication fork stability.</text>
</comment>
<sequence length="474" mass="52299">MAAGVGTTVFESDLAGDGFGNDQINDIFGDDDDLFNAPAPLPPLSPTGVDDGANNLDGAGEEQDNKEKKKKRIIKRSPRPRLNEARLCGERGITALAHLCDGVKFKGKGHEIAFWTSLGQHYASDLRVLLQRFEHWAHRLYPMYPFEDVVDQVETLGKKKLVQNAIKQARREDDGQVNENLSEDDEMQVNGQDSETNITSTPSMDNAIFGGHVEASSTPVIGLTPEQKERIRLNRERALAKRRAQSSQLASSTSQNSSQDNSNAMNAQDSLAGGSQNNREETEHIPSENSPERSKLNFETDFEETGTKEVENVDVLRDTMESETTGNKESMETGITSDKETMQTEILPEKETMETKITGDKETMETEVTGDKATMGTEITGGKETMETKITGDKETMETEVTGDKETMETEITGGKKTMETKITGDKETMETEVTGDKETMETKTTGDKETMETEFTGDKKNRGNKNQQGSHGN</sequence>